<dbReference type="InterPro" id="IPR006913">
    <property type="entry name" value="CENP-V/GFA"/>
</dbReference>
<evidence type="ECO:0000259" key="5">
    <source>
        <dbReference type="PROSITE" id="PS51891"/>
    </source>
</evidence>
<dbReference type="GO" id="GO:0016846">
    <property type="term" value="F:carbon-sulfur lyase activity"/>
    <property type="evidence" value="ECO:0007669"/>
    <property type="project" value="InterPro"/>
</dbReference>
<gene>
    <name evidence="6" type="ORF">LCGC14_0300500</name>
</gene>
<dbReference type="InterPro" id="IPR011057">
    <property type="entry name" value="Mss4-like_sf"/>
</dbReference>
<keyword evidence="4" id="KW-0456">Lyase</keyword>
<keyword evidence="3" id="KW-0862">Zinc</keyword>
<comment type="caution">
    <text evidence="6">The sequence shown here is derived from an EMBL/GenBank/DDBJ whole genome shotgun (WGS) entry which is preliminary data.</text>
</comment>
<evidence type="ECO:0000256" key="3">
    <source>
        <dbReference type="ARBA" id="ARBA00022833"/>
    </source>
</evidence>
<reference evidence="6" key="1">
    <citation type="journal article" date="2015" name="Nature">
        <title>Complex archaea that bridge the gap between prokaryotes and eukaryotes.</title>
        <authorList>
            <person name="Spang A."/>
            <person name="Saw J.H."/>
            <person name="Jorgensen S.L."/>
            <person name="Zaremba-Niedzwiedzka K."/>
            <person name="Martijn J."/>
            <person name="Lind A.E."/>
            <person name="van Eijk R."/>
            <person name="Schleper C."/>
            <person name="Guy L."/>
            <person name="Ettema T.J."/>
        </authorList>
    </citation>
    <scope>NUCLEOTIDE SEQUENCE</scope>
</reference>
<name>A0A0F9WBY0_9ZZZZ</name>
<dbReference type="PANTHER" id="PTHR33337:SF40">
    <property type="entry name" value="CENP-V_GFA DOMAIN-CONTAINING PROTEIN-RELATED"/>
    <property type="match status" value="1"/>
</dbReference>
<protein>
    <recommendedName>
        <fullName evidence="5">CENP-V/GFA domain-containing protein</fullName>
    </recommendedName>
</protein>
<proteinExistence type="inferred from homology"/>
<evidence type="ECO:0000256" key="2">
    <source>
        <dbReference type="ARBA" id="ARBA00022723"/>
    </source>
</evidence>
<evidence type="ECO:0000256" key="1">
    <source>
        <dbReference type="ARBA" id="ARBA00005495"/>
    </source>
</evidence>
<sequence>MQGSCLCGAIGYEVDSLDTPIRHCSCKTCRKAHAAAFNSGAGVRLEHFRWLRGEELLGHFESSAGKVRHFCSRCGTQLAAEKEGLAYVIVRVATLDDDPGATPAGHIWTSHEVPWLAYGDGLNRDEEWPAGYSK</sequence>
<organism evidence="6">
    <name type="scientific">marine sediment metagenome</name>
    <dbReference type="NCBI Taxonomy" id="412755"/>
    <lineage>
        <taxon>unclassified sequences</taxon>
        <taxon>metagenomes</taxon>
        <taxon>ecological metagenomes</taxon>
    </lineage>
</organism>
<dbReference type="AlphaFoldDB" id="A0A0F9WBY0"/>
<dbReference type="Pfam" id="PF04828">
    <property type="entry name" value="GFA"/>
    <property type="match status" value="1"/>
</dbReference>
<keyword evidence="2" id="KW-0479">Metal-binding</keyword>
<dbReference type="SUPFAM" id="SSF51316">
    <property type="entry name" value="Mss4-like"/>
    <property type="match status" value="1"/>
</dbReference>
<feature type="domain" description="CENP-V/GFA" evidence="5">
    <location>
        <begin position="1"/>
        <end position="116"/>
    </location>
</feature>
<evidence type="ECO:0000313" key="6">
    <source>
        <dbReference type="EMBL" id="KKN83301.1"/>
    </source>
</evidence>
<dbReference type="GO" id="GO:0046872">
    <property type="term" value="F:metal ion binding"/>
    <property type="evidence" value="ECO:0007669"/>
    <property type="project" value="UniProtKB-KW"/>
</dbReference>
<dbReference type="Gene3D" id="3.90.1590.10">
    <property type="entry name" value="glutathione-dependent formaldehyde- activating enzyme (gfa)"/>
    <property type="match status" value="1"/>
</dbReference>
<dbReference type="EMBL" id="LAZR01000187">
    <property type="protein sequence ID" value="KKN83301.1"/>
    <property type="molecule type" value="Genomic_DNA"/>
</dbReference>
<dbReference type="PANTHER" id="PTHR33337">
    <property type="entry name" value="GFA DOMAIN-CONTAINING PROTEIN"/>
    <property type="match status" value="1"/>
</dbReference>
<accession>A0A0F9WBY0</accession>
<dbReference type="PROSITE" id="PS51891">
    <property type="entry name" value="CENP_V_GFA"/>
    <property type="match status" value="1"/>
</dbReference>
<evidence type="ECO:0000256" key="4">
    <source>
        <dbReference type="ARBA" id="ARBA00023239"/>
    </source>
</evidence>
<comment type="similarity">
    <text evidence="1">Belongs to the Gfa family.</text>
</comment>